<dbReference type="PROSITE" id="PS50089">
    <property type="entry name" value="ZF_RING_2"/>
    <property type="match status" value="1"/>
</dbReference>
<keyword evidence="1" id="KW-0479">Metal-binding</keyword>
<reference evidence="7" key="1">
    <citation type="submission" date="2021-01" db="EMBL/GenBank/DDBJ databases">
        <authorList>
            <person name="Corre E."/>
            <person name="Pelletier E."/>
            <person name="Niang G."/>
            <person name="Scheremetjew M."/>
            <person name="Finn R."/>
            <person name="Kale V."/>
            <person name="Holt S."/>
            <person name="Cochrane G."/>
            <person name="Meng A."/>
            <person name="Brown T."/>
            <person name="Cohen L."/>
        </authorList>
    </citation>
    <scope>NUCLEOTIDE SEQUENCE</scope>
    <source>
        <strain evidence="7">Pbaha01</strain>
    </source>
</reference>
<evidence type="ECO:0000256" key="5">
    <source>
        <dbReference type="SAM" id="MobiDB-lite"/>
    </source>
</evidence>
<feature type="compositionally biased region" description="Polar residues" evidence="5">
    <location>
        <begin position="49"/>
        <end position="67"/>
    </location>
</feature>
<dbReference type="InterPro" id="IPR001841">
    <property type="entry name" value="Znf_RING"/>
</dbReference>
<evidence type="ECO:0000256" key="2">
    <source>
        <dbReference type="ARBA" id="ARBA00022771"/>
    </source>
</evidence>
<dbReference type="InterPro" id="IPR051834">
    <property type="entry name" value="RING_finger_E3_ligase"/>
</dbReference>
<accession>A0A7S0AWG8</accession>
<dbReference type="Gene3D" id="3.30.40.10">
    <property type="entry name" value="Zinc/RING finger domain, C3HC4 (zinc finger)"/>
    <property type="match status" value="1"/>
</dbReference>
<keyword evidence="2 4" id="KW-0863">Zinc-finger</keyword>
<dbReference type="GO" id="GO:0006511">
    <property type="term" value="P:ubiquitin-dependent protein catabolic process"/>
    <property type="evidence" value="ECO:0007669"/>
    <property type="project" value="TreeGrafter"/>
</dbReference>
<name>A0A7S0AWG8_9DINO</name>
<evidence type="ECO:0000259" key="6">
    <source>
        <dbReference type="PROSITE" id="PS50089"/>
    </source>
</evidence>
<feature type="compositionally biased region" description="Low complexity" evidence="5">
    <location>
        <begin position="86"/>
        <end position="96"/>
    </location>
</feature>
<gene>
    <name evidence="7" type="ORF">PBAH0796_LOCUS22852</name>
</gene>
<dbReference type="Pfam" id="PF13639">
    <property type="entry name" value="zf-RING_2"/>
    <property type="match status" value="1"/>
</dbReference>
<evidence type="ECO:0000256" key="3">
    <source>
        <dbReference type="ARBA" id="ARBA00022833"/>
    </source>
</evidence>
<protein>
    <recommendedName>
        <fullName evidence="6">RING-type domain-containing protein</fullName>
    </recommendedName>
</protein>
<evidence type="ECO:0000256" key="4">
    <source>
        <dbReference type="PROSITE-ProRule" id="PRU00175"/>
    </source>
</evidence>
<dbReference type="GO" id="GO:0008270">
    <property type="term" value="F:zinc ion binding"/>
    <property type="evidence" value="ECO:0007669"/>
    <property type="project" value="UniProtKB-KW"/>
</dbReference>
<dbReference type="GO" id="GO:0005634">
    <property type="term" value="C:nucleus"/>
    <property type="evidence" value="ECO:0007669"/>
    <property type="project" value="TreeGrafter"/>
</dbReference>
<proteinExistence type="predicted"/>
<dbReference type="GO" id="GO:0061630">
    <property type="term" value="F:ubiquitin protein ligase activity"/>
    <property type="evidence" value="ECO:0007669"/>
    <property type="project" value="TreeGrafter"/>
</dbReference>
<evidence type="ECO:0000313" key="7">
    <source>
        <dbReference type="EMBL" id="CAD8376513.1"/>
    </source>
</evidence>
<organism evidence="7">
    <name type="scientific">Pyrodinium bahamense</name>
    <dbReference type="NCBI Taxonomy" id="73915"/>
    <lineage>
        <taxon>Eukaryota</taxon>
        <taxon>Sar</taxon>
        <taxon>Alveolata</taxon>
        <taxon>Dinophyceae</taxon>
        <taxon>Gonyaulacales</taxon>
        <taxon>Pyrocystaceae</taxon>
        <taxon>Pyrodinium</taxon>
    </lineage>
</organism>
<dbReference type="SUPFAM" id="SSF57850">
    <property type="entry name" value="RING/U-box"/>
    <property type="match status" value="1"/>
</dbReference>
<evidence type="ECO:0000256" key="1">
    <source>
        <dbReference type="ARBA" id="ARBA00022723"/>
    </source>
</evidence>
<sequence>MDAISQPAGQSRLLRTLGRCRSASRGAVCLGQTAVPPEPRQDSRRMRTAASTLQPNPQQDVQGNSEASDMRRQRRQRGHTFWFGHAPSRAPSQRSQRSQRRAKSAKGARQLKKALQRAMEQSIREHTLSRLPFETYDEDIHKDVFECEFCLEEYMPGDELLRLPCLHVFHSACISPWLLSKSCLCPVCQTDLSEAVGESEQAD</sequence>
<feature type="compositionally biased region" description="Basic residues" evidence="5">
    <location>
        <begin position="97"/>
        <end position="109"/>
    </location>
</feature>
<feature type="domain" description="RING-type" evidence="6">
    <location>
        <begin position="147"/>
        <end position="189"/>
    </location>
</feature>
<dbReference type="SMART" id="SM00184">
    <property type="entry name" value="RING"/>
    <property type="match status" value="1"/>
</dbReference>
<dbReference type="EMBL" id="HBEG01037452">
    <property type="protein sequence ID" value="CAD8376513.1"/>
    <property type="molecule type" value="Transcribed_RNA"/>
</dbReference>
<dbReference type="AlphaFoldDB" id="A0A7S0AWG8"/>
<keyword evidence="3" id="KW-0862">Zinc</keyword>
<feature type="region of interest" description="Disordered" evidence="5">
    <location>
        <begin position="25"/>
        <end position="109"/>
    </location>
</feature>
<dbReference type="InterPro" id="IPR013083">
    <property type="entry name" value="Znf_RING/FYVE/PHD"/>
</dbReference>
<dbReference type="PANTHER" id="PTHR45931">
    <property type="entry name" value="SI:CH211-59O9.10"/>
    <property type="match status" value="1"/>
</dbReference>
<dbReference type="PANTHER" id="PTHR45931:SF3">
    <property type="entry name" value="RING ZINC FINGER-CONTAINING PROTEIN"/>
    <property type="match status" value="1"/>
</dbReference>